<feature type="transmembrane region" description="Helical" evidence="6">
    <location>
        <begin position="307"/>
        <end position="327"/>
    </location>
</feature>
<keyword evidence="5 6" id="KW-0472">Membrane</keyword>
<dbReference type="GO" id="GO:0005886">
    <property type="term" value="C:plasma membrane"/>
    <property type="evidence" value="ECO:0007669"/>
    <property type="project" value="UniProtKB-SubCell"/>
</dbReference>
<feature type="transmembrane region" description="Helical" evidence="6">
    <location>
        <begin position="247"/>
        <end position="268"/>
    </location>
</feature>
<evidence type="ECO:0000256" key="6">
    <source>
        <dbReference type="SAM" id="Phobius"/>
    </source>
</evidence>
<dbReference type="RefSeq" id="WP_102918875.1">
    <property type="nucleotide sequence ID" value="NZ_JACHJF010000025.1"/>
</dbReference>
<comment type="subcellular location">
    <subcellularLocation>
        <location evidence="1">Cell membrane</location>
        <topology evidence="1">Multi-pass membrane protein</topology>
    </subcellularLocation>
</comment>
<dbReference type="OrthoDB" id="9814237at2"/>
<evidence type="ECO:0000256" key="4">
    <source>
        <dbReference type="ARBA" id="ARBA00022989"/>
    </source>
</evidence>
<keyword evidence="2" id="KW-1003">Cell membrane</keyword>
<reference evidence="8 9" key="1">
    <citation type="submission" date="2020-08" db="EMBL/GenBank/DDBJ databases">
        <title>Genomic Encyclopedia of Type Strains, Phase III (KMG-III): the genomes of soil and plant-associated and newly described type strains.</title>
        <authorList>
            <person name="Whitman W."/>
        </authorList>
    </citation>
    <scope>NUCLEOTIDE SEQUENCE [LARGE SCALE GENOMIC DNA]</scope>
    <source>
        <strain evidence="8 9">CECT 3259</strain>
    </source>
</reference>
<keyword evidence="4 6" id="KW-1133">Transmembrane helix</keyword>
<feature type="domain" description="Major facilitator superfamily (MFS) profile" evidence="7">
    <location>
        <begin position="17"/>
        <end position="399"/>
    </location>
</feature>
<feature type="transmembrane region" description="Helical" evidence="6">
    <location>
        <begin position="171"/>
        <end position="192"/>
    </location>
</feature>
<evidence type="ECO:0000256" key="5">
    <source>
        <dbReference type="ARBA" id="ARBA00023136"/>
    </source>
</evidence>
<organism evidence="8 9">
    <name type="scientific">Streptomyces eurocidicus</name>
    <name type="common">Streptoverticillium eurocidicus</name>
    <dbReference type="NCBI Taxonomy" id="66423"/>
    <lineage>
        <taxon>Bacteria</taxon>
        <taxon>Bacillati</taxon>
        <taxon>Actinomycetota</taxon>
        <taxon>Actinomycetes</taxon>
        <taxon>Kitasatosporales</taxon>
        <taxon>Streptomycetaceae</taxon>
        <taxon>Streptomyces</taxon>
    </lineage>
</organism>
<accession>A0A7W8BFA1</accession>
<feature type="transmembrane region" description="Helical" evidence="6">
    <location>
        <begin position="83"/>
        <end position="104"/>
    </location>
</feature>
<dbReference type="Proteomes" id="UP000528608">
    <property type="component" value="Unassembled WGS sequence"/>
</dbReference>
<keyword evidence="3 6" id="KW-0812">Transmembrane</keyword>
<dbReference type="InterPro" id="IPR050189">
    <property type="entry name" value="MFS_Efflux_Transporters"/>
</dbReference>
<dbReference type="GO" id="GO:0022857">
    <property type="term" value="F:transmembrane transporter activity"/>
    <property type="evidence" value="ECO:0007669"/>
    <property type="project" value="InterPro"/>
</dbReference>
<dbReference type="InterPro" id="IPR011701">
    <property type="entry name" value="MFS"/>
</dbReference>
<evidence type="ECO:0000313" key="8">
    <source>
        <dbReference type="EMBL" id="MBB5122265.1"/>
    </source>
</evidence>
<dbReference type="Gene3D" id="1.20.1250.20">
    <property type="entry name" value="MFS general substrate transporter like domains"/>
    <property type="match status" value="2"/>
</dbReference>
<feature type="transmembrane region" description="Helical" evidence="6">
    <location>
        <begin position="110"/>
        <end position="129"/>
    </location>
</feature>
<dbReference type="InterPro" id="IPR036259">
    <property type="entry name" value="MFS_trans_sf"/>
</dbReference>
<evidence type="ECO:0000256" key="2">
    <source>
        <dbReference type="ARBA" id="ARBA00022475"/>
    </source>
</evidence>
<feature type="transmembrane region" description="Helical" evidence="6">
    <location>
        <begin position="339"/>
        <end position="360"/>
    </location>
</feature>
<dbReference type="EMBL" id="JACHJF010000025">
    <property type="protein sequence ID" value="MBB5122265.1"/>
    <property type="molecule type" value="Genomic_DNA"/>
</dbReference>
<dbReference type="InterPro" id="IPR020846">
    <property type="entry name" value="MFS_dom"/>
</dbReference>
<gene>
    <name evidence="8" type="ORF">FHS36_005736</name>
</gene>
<evidence type="ECO:0000259" key="7">
    <source>
        <dbReference type="PROSITE" id="PS50850"/>
    </source>
</evidence>
<dbReference type="Pfam" id="PF07690">
    <property type="entry name" value="MFS_1"/>
    <property type="match status" value="1"/>
</dbReference>
<evidence type="ECO:0000256" key="3">
    <source>
        <dbReference type="ARBA" id="ARBA00022692"/>
    </source>
</evidence>
<feature type="transmembrane region" description="Helical" evidence="6">
    <location>
        <begin position="213"/>
        <end position="235"/>
    </location>
</feature>
<protein>
    <submittedName>
        <fullName evidence="8">Putative MFS family arabinose efflux permease</fullName>
    </submittedName>
</protein>
<evidence type="ECO:0000256" key="1">
    <source>
        <dbReference type="ARBA" id="ARBA00004651"/>
    </source>
</evidence>
<feature type="transmembrane region" description="Helical" evidence="6">
    <location>
        <begin position="141"/>
        <end position="165"/>
    </location>
</feature>
<dbReference type="AlphaFoldDB" id="A0A7W8BFA1"/>
<feature type="transmembrane region" description="Helical" evidence="6">
    <location>
        <begin position="372"/>
        <end position="391"/>
    </location>
</feature>
<comment type="caution">
    <text evidence="8">The sequence shown here is derived from an EMBL/GenBank/DDBJ whole genome shotgun (WGS) entry which is preliminary data.</text>
</comment>
<dbReference type="CDD" id="cd17324">
    <property type="entry name" value="MFS_NepI_like"/>
    <property type="match status" value="1"/>
</dbReference>
<dbReference type="PROSITE" id="PS50850">
    <property type="entry name" value="MFS"/>
    <property type="match status" value="1"/>
</dbReference>
<dbReference type="PANTHER" id="PTHR43124:SF10">
    <property type="entry name" value="PURINE EFFLUX PUMP PBUE"/>
    <property type="match status" value="1"/>
</dbReference>
<evidence type="ECO:0000313" key="9">
    <source>
        <dbReference type="Proteomes" id="UP000528608"/>
    </source>
</evidence>
<dbReference type="PANTHER" id="PTHR43124">
    <property type="entry name" value="PURINE EFFLUX PUMP PBUE"/>
    <property type="match status" value="1"/>
</dbReference>
<dbReference type="SUPFAM" id="SSF103473">
    <property type="entry name" value="MFS general substrate transporter"/>
    <property type="match status" value="1"/>
</dbReference>
<feature type="transmembrane region" description="Helical" evidence="6">
    <location>
        <begin position="48"/>
        <end position="71"/>
    </location>
</feature>
<name>A0A7W8BFA1_STREU</name>
<proteinExistence type="predicted"/>
<sequence>MSGQRDRDRTGMPHRAAVLVLALGAFAVGTDGYVTTGILQPIADDFHVSVALAGQLVTFFALSYAVSAPVLMTLTANVGRRAMLHGSLGLFLFANLLGALAPGYPTLLTARVLAGASAAVYMNTAVAAATAMTDERHRGRAVAFVVGGLSLATALGVPLGTLVGALGSWRATLGLIAGLAAVGMVALLLTLPATPSPPPITMSARLRVAAEPAVLLAVLANTCAVAGSFTVYTYLAVFARDVTGLGAAGVSAVLFAWGVAAAAGTAAGGRISDRRGPDRAYLTGLLGVVAAFAALALAALVSRFAEGPATVAFLLATVAWGVLYWIVPGAQIQRVMDRAPAAPTIAVSVSSASSYLGVALGGGLGGATLSVASSPVLPLMGIVLLVVATVLTTRQMKVKEPVVSCAGPPAS</sequence>
<feature type="transmembrane region" description="Helical" evidence="6">
    <location>
        <begin position="280"/>
        <end position="301"/>
    </location>
</feature>